<dbReference type="Proteomes" id="UP000184363">
    <property type="component" value="Unassembled WGS sequence"/>
</dbReference>
<reference evidence="1 2" key="1">
    <citation type="submission" date="2016-11" db="EMBL/GenBank/DDBJ databases">
        <authorList>
            <person name="Jaros S."/>
            <person name="Januszkiewicz K."/>
            <person name="Wedrychowicz H."/>
        </authorList>
    </citation>
    <scope>NUCLEOTIDE SEQUENCE [LARGE SCALE GENOMIC DNA]</scope>
    <source>
        <strain evidence="1 2">DSM 43832</strain>
    </source>
</reference>
<name>A0A1M6YU79_PSETH</name>
<dbReference type="InterPro" id="IPR036249">
    <property type="entry name" value="Thioredoxin-like_sf"/>
</dbReference>
<evidence type="ECO:0008006" key="3">
    <source>
        <dbReference type="Google" id="ProtNLM"/>
    </source>
</evidence>
<evidence type="ECO:0000313" key="1">
    <source>
        <dbReference type="EMBL" id="SHL21653.1"/>
    </source>
</evidence>
<dbReference type="EMBL" id="FRAP01000021">
    <property type="protein sequence ID" value="SHL21653.1"/>
    <property type="molecule type" value="Genomic_DNA"/>
</dbReference>
<dbReference type="Pfam" id="PF22234">
    <property type="entry name" value="Rv2466c-like"/>
    <property type="match status" value="1"/>
</dbReference>
<dbReference type="SUPFAM" id="SSF52833">
    <property type="entry name" value="Thioredoxin-like"/>
    <property type="match status" value="1"/>
</dbReference>
<dbReference type="STRING" id="1848.SAMN05443637_12166"/>
<dbReference type="InterPro" id="IPR053977">
    <property type="entry name" value="Rv2466c-like"/>
</dbReference>
<dbReference type="Gene3D" id="3.40.30.10">
    <property type="entry name" value="Glutaredoxin"/>
    <property type="match status" value="1"/>
</dbReference>
<dbReference type="AlphaFoldDB" id="A0A1M6YU79"/>
<sequence length="184" mass="20481">MTSRWIVEAAKVRDLDLRWHVMSLWLLNKDRDISDEYRKIIEESKGPVRVAIAAAQQHGDEILGPLYTAMGTRIHDKGMKDLDVVIKESLAELGLPPELAAAADSTDYDEALAESHHRGMDPVGDDVGTPTIHIEGVAFFGPVITRVPRGEEAGKLLDASVALARYPHFFELKRTRTESPKNEE</sequence>
<proteinExistence type="predicted"/>
<gene>
    <name evidence="1" type="ORF">SAMN05443637_12166</name>
</gene>
<keyword evidence="2" id="KW-1185">Reference proteome</keyword>
<organism evidence="1 2">
    <name type="scientific">Pseudonocardia thermophila</name>
    <dbReference type="NCBI Taxonomy" id="1848"/>
    <lineage>
        <taxon>Bacteria</taxon>
        <taxon>Bacillati</taxon>
        <taxon>Actinomycetota</taxon>
        <taxon>Actinomycetes</taxon>
        <taxon>Pseudonocardiales</taxon>
        <taxon>Pseudonocardiaceae</taxon>
        <taxon>Pseudonocardia</taxon>
    </lineage>
</organism>
<accession>A0A1M6YU79</accession>
<evidence type="ECO:0000313" key="2">
    <source>
        <dbReference type="Proteomes" id="UP000184363"/>
    </source>
</evidence>
<protein>
    <recommendedName>
        <fullName evidence="3">DSBA-like thioredoxin domain-containing protein</fullName>
    </recommendedName>
</protein>